<evidence type="ECO:0000256" key="3">
    <source>
        <dbReference type="SAM" id="Phobius"/>
    </source>
</evidence>
<reference evidence="4" key="2">
    <citation type="journal article" date="2015" name="Gigascience">
        <title>Reconstructing a comprehensive transcriptome assembly of a white-pupal translocated strain of the pest fruit fly Bactrocera cucurbitae.</title>
        <authorList>
            <person name="Sim S.B."/>
            <person name="Calla B."/>
            <person name="Hall B."/>
            <person name="DeRego T."/>
            <person name="Geib S.M."/>
        </authorList>
    </citation>
    <scope>NUCLEOTIDE SEQUENCE</scope>
</reference>
<organism evidence="4">
    <name type="scientific">Zeugodacus cucurbitae</name>
    <name type="common">Melon fruit fly</name>
    <name type="synonym">Bactrocera cucurbitae</name>
    <dbReference type="NCBI Taxonomy" id="28588"/>
    <lineage>
        <taxon>Eukaryota</taxon>
        <taxon>Metazoa</taxon>
        <taxon>Ecdysozoa</taxon>
        <taxon>Arthropoda</taxon>
        <taxon>Hexapoda</taxon>
        <taxon>Insecta</taxon>
        <taxon>Pterygota</taxon>
        <taxon>Neoptera</taxon>
        <taxon>Endopterygota</taxon>
        <taxon>Diptera</taxon>
        <taxon>Brachycera</taxon>
        <taxon>Muscomorpha</taxon>
        <taxon>Tephritoidea</taxon>
        <taxon>Tephritidae</taxon>
        <taxon>Zeugodacus</taxon>
        <taxon>Zeugodacus</taxon>
    </lineage>
</organism>
<keyword evidence="3" id="KW-0812">Transmembrane</keyword>
<evidence type="ECO:0000313" key="4">
    <source>
        <dbReference type="EMBL" id="JAC99246.1"/>
    </source>
</evidence>
<feature type="transmembrane region" description="Helical" evidence="3">
    <location>
        <begin position="6"/>
        <end position="28"/>
    </location>
</feature>
<dbReference type="Gene3D" id="3.40.33.10">
    <property type="entry name" value="CAP"/>
    <property type="match status" value="1"/>
</dbReference>
<dbReference type="CDD" id="cd05380">
    <property type="entry name" value="CAP_euk"/>
    <property type="match status" value="1"/>
</dbReference>
<keyword evidence="2" id="KW-0964">Secreted</keyword>
<gene>
    <name evidence="4" type="primary">VA5_4</name>
    <name evidence="4" type="ORF">g.24856</name>
</gene>
<dbReference type="AlphaFoldDB" id="A0A0A1WK81"/>
<keyword evidence="3" id="KW-1133">Transmembrane helix</keyword>
<evidence type="ECO:0000256" key="1">
    <source>
        <dbReference type="ARBA" id="ARBA00004613"/>
    </source>
</evidence>
<name>A0A0A1WK81_ZEUCU</name>
<dbReference type="InterPro" id="IPR035940">
    <property type="entry name" value="CAP_sf"/>
</dbReference>
<evidence type="ECO:0000256" key="2">
    <source>
        <dbReference type="ARBA" id="ARBA00022525"/>
    </source>
</evidence>
<keyword evidence="3" id="KW-0472">Membrane</keyword>
<dbReference type="SUPFAM" id="SSF55797">
    <property type="entry name" value="PR-1-like"/>
    <property type="match status" value="1"/>
</dbReference>
<proteinExistence type="predicted"/>
<accession>A0A0A1WK81</accession>
<protein>
    <submittedName>
        <fullName evidence="4">Venom allergen 5</fullName>
    </submittedName>
</protein>
<sequence length="121" mass="14039">MFNIQYFRFYLVGISIGSCIFTDAYYYCDKQYKLCGDKKHFMCDPDAVPSEGELLGLLPLTGSIKRLYVDRHNEYRNKLAGGDQEFEGGGKFPKATRMREMIWDDELAYLAGMNLKKSHRQ</sequence>
<comment type="subcellular location">
    <subcellularLocation>
        <location evidence="1">Secreted</location>
    </subcellularLocation>
</comment>
<dbReference type="EMBL" id="GBXI01015045">
    <property type="protein sequence ID" value="JAC99246.1"/>
    <property type="molecule type" value="Transcribed_RNA"/>
</dbReference>
<reference evidence="4" key="1">
    <citation type="submission" date="2014-11" db="EMBL/GenBank/DDBJ databases">
        <authorList>
            <person name="Geib S."/>
        </authorList>
    </citation>
    <scope>NUCLEOTIDE SEQUENCE</scope>
</reference>